<organism evidence="1 2">
    <name type="scientific">Acanthosepion pharaonis</name>
    <name type="common">Pharaoh cuttlefish</name>
    <name type="synonym">Sepia pharaonis</name>
    <dbReference type="NCBI Taxonomy" id="158019"/>
    <lineage>
        <taxon>Eukaryota</taxon>
        <taxon>Metazoa</taxon>
        <taxon>Spiralia</taxon>
        <taxon>Lophotrochozoa</taxon>
        <taxon>Mollusca</taxon>
        <taxon>Cephalopoda</taxon>
        <taxon>Coleoidea</taxon>
        <taxon>Decapodiformes</taxon>
        <taxon>Sepiida</taxon>
        <taxon>Sepiina</taxon>
        <taxon>Sepiidae</taxon>
        <taxon>Acanthosepion</taxon>
    </lineage>
</organism>
<name>A0A812C758_ACAPH</name>
<reference evidence="1" key="1">
    <citation type="submission" date="2021-01" db="EMBL/GenBank/DDBJ databases">
        <authorList>
            <person name="Li R."/>
            <person name="Bekaert M."/>
        </authorList>
    </citation>
    <scope>NUCLEOTIDE SEQUENCE</scope>
    <source>
        <strain evidence="1">Farmed</strain>
    </source>
</reference>
<evidence type="ECO:0000313" key="1">
    <source>
        <dbReference type="EMBL" id="CAE1254366.1"/>
    </source>
</evidence>
<comment type="caution">
    <text evidence="1">The sequence shown here is derived from an EMBL/GenBank/DDBJ whole genome shotgun (WGS) entry which is preliminary data.</text>
</comment>
<sequence>MAINWPYSFDPQTQAYLAAAAASYTYTWIPPPPTSSPGSSTYSLIPLPTQLYFATSTSNPNSITPSSVSPSSSVNNHACCMTQPSAPNRGSYTTLAAATTSKIQYSNNNKMAASDFLALDPSNINNSTAPFSQLQEHIDIQRHYSRCHQYEQQNGYRAFLTHDSLHSNGFYSQPPSHSDYTTWISNKPIISSSDNAEHEASLMYRHCCYTFSLSLSLSLIHKCIIKKVA</sequence>
<dbReference type="AlphaFoldDB" id="A0A812C758"/>
<accession>A0A812C758</accession>
<dbReference type="Proteomes" id="UP000597762">
    <property type="component" value="Unassembled WGS sequence"/>
</dbReference>
<protein>
    <submittedName>
        <fullName evidence="1">Uncharacterized protein</fullName>
    </submittedName>
</protein>
<evidence type="ECO:0000313" key="2">
    <source>
        <dbReference type="Proteomes" id="UP000597762"/>
    </source>
</evidence>
<keyword evidence="2" id="KW-1185">Reference proteome</keyword>
<proteinExistence type="predicted"/>
<dbReference type="EMBL" id="CAHIKZ030001142">
    <property type="protein sequence ID" value="CAE1254366.1"/>
    <property type="molecule type" value="Genomic_DNA"/>
</dbReference>
<gene>
    <name evidence="1" type="ORF">SPHA_28910</name>
</gene>